<evidence type="ECO:0000259" key="14">
    <source>
        <dbReference type="Pfam" id="PF00593"/>
    </source>
</evidence>
<dbReference type="InterPro" id="IPR036942">
    <property type="entry name" value="Beta-barrel_TonB_sf"/>
</dbReference>
<evidence type="ECO:0000256" key="8">
    <source>
        <dbReference type="ARBA" id="ARBA00023077"/>
    </source>
</evidence>
<evidence type="ECO:0000256" key="1">
    <source>
        <dbReference type="ARBA" id="ARBA00004571"/>
    </source>
</evidence>
<keyword evidence="17" id="KW-1185">Reference proteome</keyword>
<dbReference type="SUPFAM" id="SSF56935">
    <property type="entry name" value="Porins"/>
    <property type="match status" value="1"/>
</dbReference>
<gene>
    <name evidence="16" type="ORF">HJA_16744</name>
</gene>
<keyword evidence="13" id="KW-0732">Signal</keyword>
<evidence type="ECO:0000256" key="6">
    <source>
        <dbReference type="ARBA" id="ARBA00023004"/>
    </source>
</evidence>
<keyword evidence="7" id="KW-0406">Ion transport</keyword>
<organism evidence="16 17">
    <name type="scientific">Hyphomonas jannaschiana VP2</name>
    <dbReference type="NCBI Taxonomy" id="1280952"/>
    <lineage>
        <taxon>Bacteria</taxon>
        <taxon>Pseudomonadati</taxon>
        <taxon>Pseudomonadota</taxon>
        <taxon>Alphaproteobacteria</taxon>
        <taxon>Hyphomonadales</taxon>
        <taxon>Hyphomonadaceae</taxon>
        <taxon>Hyphomonas</taxon>
    </lineage>
</organism>
<evidence type="ECO:0000256" key="5">
    <source>
        <dbReference type="ARBA" id="ARBA00022692"/>
    </source>
</evidence>
<evidence type="ECO:0000256" key="3">
    <source>
        <dbReference type="ARBA" id="ARBA00022452"/>
    </source>
</evidence>
<keyword evidence="5 11" id="KW-0812">Transmembrane</keyword>
<dbReference type="Pfam" id="PF07715">
    <property type="entry name" value="Plug"/>
    <property type="match status" value="1"/>
</dbReference>
<proteinExistence type="inferred from homology"/>
<dbReference type="InterPro" id="IPR012910">
    <property type="entry name" value="Plug_dom"/>
</dbReference>
<evidence type="ECO:0000256" key="7">
    <source>
        <dbReference type="ARBA" id="ARBA00023065"/>
    </source>
</evidence>
<keyword evidence="4" id="KW-0410">Iron transport</keyword>
<feature type="domain" description="TonB-dependent receptor-like beta-barrel" evidence="14">
    <location>
        <begin position="270"/>
        <end position="720"/>
    </location>
</feature>
<dbReference type="GO" id="GO:0006826">
    <property type="term" value="P:iron ion transport"/>
    <property type="evidence" value="ECO:0007669"/>
    <property type="project" value="UniProtKB-KW"/>
</dbReference>
<evidence type="ECO:0000313" key="16">
    <source>
        <dbReference type="EMBL" id="KCZ83841.1"/>
    </source>
</evidence>
<evidence type="ECO:0000256" key="2">
    <source>
        <dbReference type="ARBA" id="ARBA00022448"/>
    </source>
</evidence>
<evidence type="ECO:0000256" key="9">
    <source>
        <dbReference type="ARBA" id="ARBA00023136"/>
    </source>
</evidence>
<name>A0A059F6Y0_9PROT</name>
<dbReference type="PANTHER" id="PTHR32552:SF81">
    <property type="entry name" value="TONB-DEPENDENT OUTER MEMBRANE RECEPTOR"/>
    <property type="match status" value="1"/>
</dbReference>
<keyword evidence="16" id="KW-0675">Receptor</keyword>
<evidence type="ECO:0000256" key="12">
    <source>
        <dbReference type="RuleBase" id="RU003357"/>
    </source>
</evidence>
<dbReference type="eggNOG" id="COG4773">
    <property type="taxonomic scope" value="Bacteria"/>
</dbReference>
<dbReference type="OrthoDB" id="7313036at2"/>
<protein>
    <submittedName>
        <fullName evidence="16">TonB dependent receptor</fullName>
    </submittedName>
</protein>
<dbReference type="PROSITE" id="PS52016">
    <property type="entry name" value="TONB_DEPENDENT_REC_3"/>
    <property type="match status" value="1"/>
</dbReference>
<keyword evidence="6" id="KW-0408">Iron</keyword>
<keyword evidence="10 11" id="KW-0998">Cell outer membrane</keyword>
<feature type="domain" description="TonB-dependent receptor plug" evidence="15">
    <location>
        <begin position="54"/>
        <end position="163"/>
    </location>
</feature>
<dbReference type="Pfam" id="PF00593">
    <property type="entry name" value="TonB_dep_Rec_b-barrel"/>
    <property type="match status" value="1"/>
</dbReference>
<comment type="subcellular location">
    <subcellularLocation>
        <location evidence="1 11">Cell outer membrane</location>
        <topology evidence="1 11">Multi-pass membrane protein</topology>
    </subcellularLocation>
</comment>
<dbReference type="InterPro" id="IPR000531">
    <property type="entry name" value="Beta-barrel_TonB"/>
</dbReference>
<evidence type="ECO:0000256" key="10">
    <source>
        <dbReference type="ARBA" id="ARBA00023237"/>
    </source>
</evidence>
<keyword evidence="2 11" id="KW-0813">Transport</keyword>
<dbReference type="Proteomes" id="UP000024816">
    <property type="component" value="Unassembled WGS sequence"/>
</dbReference>
<dbReference type="InterPro" id="IPR039426">
    <property type="entry name" value="TonB-dep_rcpt-like"/>
</dbReference>
<dbReference type="PATRIC" id="fig|1280952.3.peg.3351"/>
<keyword evidence="9 11" id="KW-0472">Membrane</keyword>
<evidence type="ECO:0000256" key="11">
    <source>
        <dbReference type="PROSITE-ProRule" id="PRU01360"/>
    </source>
</evidence>
<evidence type="ECO:0000256" key="13">
    <source>
        <dbReference type="SAM" id="SignalP"/>
    </source>
</evidence>
<keyword evidence="3 11" id="KW-1134">Transmembrane beta strand</keyword>
<dbReference type="Gene3D" id="2.40.170.20">
    <property type="entry name" value="TonB-dependent receptor, beta-barrel domain"/>
    <property type="match status" value="1"/>
</dbReference>
<sequence length="782" mass="84786">MALKHSLLATASAVFFLTSAAHAQETTTERESAIDKVLGTVTVTATKKANVENVQDVPVAVTAFNSDTLDALNVRDLGSLSYSTPNVSLNDAGTSRGVANFSIRGLGINSTIPSIDPTVGTFVDGVYLGTNGGVVLDLFDLDSVEILRGPQGILFGRNTTGGAVLINTGNPTDEFHWKARASVETPIDDDRGGPNSTVQATVSGPLVEDKLNGKLGVYYNFDDGYFKNLYNGDNQGEAQTTIVRGALEWMATEDITFLGKVEHFETRGDGPAGQNRGLFDRDSFDFSINNPGFQDSEVTFATLRTDIDVAFGNGRITNIIGYRDSEGTTSGDIDATPLTLFHSGSETTAEQFSEELRYAGTFGKADVTVGGFYFNQEVRYTEIRNLPSTRPATFPASLPWMFYGGGAQDHNVYGLFGQVDYAVTDRLTAIFGLRYGYEEKDADITYIQPRPECSVVDGTCPTTGVNPYTGAPNGFSNKDDWSNWSPKIGFQYELDDTSQMYAHYTNGVRSGGYNFRITDPALFLSVFPDPNRKASTKEESVDSYEVGFKHQSDDGRAQFNAAVFYNKMSDIQRELNLPSPSAGVSQVILNTADAEILGVEAEGRYALTDNFLVTANVGIIDADYTSVDYDISSDGLVNGEDLRLDLPRVPEATYGIGAIYDLDLRDKGSLVARANFQHRDKSAYTDNNWGWTNAVDMLDANLTWNTPYEGLSVALFGKNLLDEVSAGNDTQLPFGGNVSVFVPGSTNRATGSNTPYAYNPAAGTFSPLIPGRRIGFEITMKR</sequence>
<keyword evidence="8 12" id="KW-0798">TonB box</keyword>
<comment type="caution">
    <text evidence="16">The sequence shown here is derived from an EMBL/GenBank/DDBJ whole genome shotgun (WGS) entry which is preliminary data.</text>
</comment>
<dbReference type="RefSeq" id="WP_035584605.1">
    <property type="nucleotide sequence ID" value="NZ_ARYJ01000017.1"/>
</dbReference>
<evidence type="ECO:0000256" key="4">
    <source>
        <dbReference type="ARBA" id="ARBA00022496"/>
    </source>
</evidence>
<feature type="signal peptide" evidence="13">
    <location>
        <begin position="1"/>
        <end position="23"/>
    </location>
</feature>
<dbReference type="EMBL" id="ARYJ01000017">
    <property type="protein sequence ID" value="KCZ83841.1"/>
    <property type="molecule type" value="Genomic_DNA"/>
</dbReference>
<dbReference type="AlphaFoldDB" id="A0A059F6Y0"/>
<dbReference type="PANTHER" id="PTHR32552">
    <property type="entry name" value="FERRICHROME IRON RECEPTOR-RELATED"/>
    <property type="match status" value="1"/>
</dbReference>
<evidence type="ECO:0000313" key="17">
    <source>
        <dbReference type="Proteomes" id="UP000024816"/>
    </source>
</evidence>
<reference evidence="16 17" key="1">
    <citation type="journal article" date="2014" name="Antonie Van Leeuwenhoek">
        <title>Hyphomonas beringensis sp. nov. and Hyphomonas chukchiensis sp. nov., isolated from surface seawater of the Bering Sea and Chukchi Sea.</title>
        <authorList>
            <person name="Li C."/>
            <person name="Lai Q."/>
            <person name="Li G."/>
            <person name="Dong C."/>
            <person name="Wang J."/>
            <person name="Liao Y."/>
            <person name="Shao Z."/>
        </authorList>
    </citation>
    <scope>NUCLEOTIDE SEQUENCE [LARGE SCALE GENOMIC DNA]</scope>
    <source>
        <strain evidence="16 17">VP2</strain>
    </source>
</reference>
<accession>A0A059F6Y0</accession>
<feature type="chain" id="PRO_5001577798" evidence="13">
    <location>
        <begin position="24"/>
        <end position="782"/>
    </location>
</feature>
<evidence type="ECO:0000259" key="15">
    <source>
        <dbReference type="Pfam" id="PF07715"/>
    </source>
</evidence>
<dbReference type="STRING" id="1280952.HJA_16744"/>
<dbReference type="GO" id="GO:0009279">
    <property type="term" value="C:cell outer membrane"/>
    <property type="evidence" value="ECO:0007669"/>
    <property type="project" value="UniProtKB-SubCell"/>
</dbReference>
<comment type="similarity">
    <text evidence="11 12">Belongs to the TonB-dependent receptor family.</text>
</comment>